<proteinExistence type="predicted"/>
<reference evidence="4" key="1">
    <citation type="journal article" date="2019" name="Int. J. Syst. Evol. Microbiol.">
        <title>The Global Catalogue of Microorganisms (GCM) 10K type strain sequencing project: providing services to taxonomists for standard genome sequencing and annotation.</title>
        <authorList>
            <consortium name="The Broad Institute Genomics Platform"/>
            <consortium name="The Broad Institute Genome Sequencing Center for Infectious Disease"/>
            <person name="Wu L."/>
            <person name="Ma J."/>
        </authorList>
    </citation>
    <scope>NUCLEOTIDE SEQUENCE [LARGE SCALE GENOMIC DNA]</scope>
    <source>
        <strain evidence="4">KACC 14249</strain>
    </source>
</reference>
<evidence type="ECO:0000313" key="4">
    <source>
        <dbReference type="Proteomes" id="UP001596189"/>
    </source>
</evidence>
<evidence type="ECO:0000256" key="1">
    <source>
        <dbReference type="SAM" id="MobiDB-lite"/>
    </source>
</evidence>
<keyword evidence="4" id="KW-1185">Reference proteome</keyword>
<feature type="region of interest" description="Disordered" evidence="1">
    <location>
        <begin position="42"/>
        <end position="65"/>
    </location>
</feature>
<evidence type="ECO:0000256" key="2">
    <source>
        <dbReference type="SAM" id="Phobius"/>
    </source>
</evidence>
<dbReference type="Proteomes" id="UP001596189">
    <property type="component" value="Unassembled WGS sequence"/>
</dbReference>
<keyword evidence="2" id="KW-0472">Membrane</keyword>
<sequence length="150" mass="15487">MSEPMTQTTPPSTCPACGATVRQDVPWCLQCYASLHPEAAAPAAAPEQLTPEQLTPEQPLGHQSVAGQVVDAQPDGEHVAPTAQDAAAAAAEANRVADELMARLAYEDRQVNWVARLESFPGGRTGAIAAGIVGAGIVVLLVLTLIGLVL</sequence>
<protein>
    <recommendedName>
        <fullName evidence="5">Zinc ribbon domain-containing protein</fullName>
    </recommendedName>
</protein>
<keyword evidence="2" id="KW-1133">Transmembrane helix</keyword>
<name>A0ABW1JC05_9ACTN</name>
<evidence type="ECO:0000313" key="3">
    <source>
        <dbReference type="EMBL" id="MFC6006355.1"/>
    </source>
</evidence>
<accession>A0ABW1JC05</accession>
<comment type="caution">
    <text evidence="3">The sequence shown here is derived from an EMBL/GenBank/DDBJ whole genome shotgun (WGS) entry which is preliminary data.</text>
</comment>
<evidence type="ECO:0008006" key="5">
    <source>
        <dbReference type="Google" id="ProtNLM"/>
    </source>
</evidence>
<keyword evidence="2" id="KW-0812">Transmembrane</keyword>
<feature type="transmembrane region" description="Helical" evidence="2">
    <location>
        <begin position="126"/>
        <end position="149"/>
    </location>
</feature>
<organism evidence="3 4">
    <name type="scientific">Angustibacter luteus</name>
    <dbReference type="NCBI Taxonomy" id="658456"/>
    <lineage>
        <taxon>Bacteria</taxon>
        <taxon>Bacillati</taxon>
        <taxon>Actinomycetota</taxon>
        <taxon>Actinomycetes</taxon>
        <taxon>Kineosporiales</taxon>
        <taxon>Kineosporiaceae</taxon>
    </lineage>
</organism>
<dbReference type="EMBL" id="JBHSRD010000002">
    <property type="protein sequence ID" value="MFC6006355.1"/>
    <property type="molecule type" value="Genomic_DNA"/>
</dbReference>
<dbReference type="RefSeq" id="WP_345717195.1">
    <property type="nucleotide sequence ID" value="NZ_BAABFP010000005.1"/>
</dbReference>
<gene>
    <name evidence="3" type="ORF">ACFQDO_04355</name>
</gene>